<keyword evidence="5" id="KW-1185">Reference proteome</keyword>
<feature type="compositionally biased region" description="Basic and acidic residues" evidence="2">
    <location>
        <begin position="224"/>
        <end position="241"/>
    </location>
</feature>
<dbReference type="PANTHER" id="PTHR42886:SF29">
    <property type="entry name" value="PUMMELIG, ISOFORM A"/>
    <property type="match status" value="1"/>
</dbReference>
<dbReference type="OMA" id="ADQHLVM"/>
<dbReference type="InParanoid" id="G4TF67"/>
<gene>
    <name evidence="4" type="ORF">PIIN_03911</name>
</gene>
<dbReference type="GO" id="GO:0005743">
    <property type="term" value="C:mitochondrial inner membrane"/>
    <property type="evidence" value="ECO:0007669"/>
    <property type="project" value="TreeGrafter"/>
</dbReference>
<dbReference type="GO" id="GO:0035965">
    <property type="term" value="P:cardiolipin acyl-chain remodeling"/>
    <property type="evidence" value="ECO:0007669"/>
    <property type="project" value="TreeGrafter"/>
</dbReference>
<name>G4TF67_SERID</name>
<dbReference type="SUPFAM" id="SSF53474">
    <property type="entry name" value="alpha/beta-Hydrolases"/>
    <property type="match status" value="1"/>
</dbReference>
<dbReference type="InterPro" id="IPR029058">
    <property type="entry name" value="AB_hydrolase_fold"/>
</dbReference>
<dbReference type="InterPro" id="IPR000073">
    <property type="entry name" value="AB_hydrolase_1"/>
</dbReference>
<dbReference type="STRING" id="1109443.G4TF67"/>
<dbReference type="Gene3D" id="3.40.50.1820">
    <property type="entry name" value="alpha/beta hydrolase"/>
    <property type="match status" value="1"/>
</dbReference>
<organism evidence="4 5">
    <name type="scientific">Serendipita indica (strain DSM 11827)</name>
    <name type="common">Root endophyte fungus</name>
    <name type="synonym">Piriformospora indica</name>
    <dbReference type="NCBI Taxonomy" id="1109443"/>
    <lineage>
        <taxon>Eukaryota</taxon>
        <taxon>Fungi</taxon>
        <taxon>Dikarya</taxon>
        <taxon>Basidiomycota</taxon>
        <taxon>Agaricomycotina</taxon>
        <taxon>Agaricomycetes</taxon>
        <taxon>Sebacinales</taxon>
        <taxon>Serendipitaceae</taxon>
        <taxon>Serendipita</taxon>
    </lineage>
</organism>
<evidence type="ECO:0000256" key="1">
    <source>
        <dbReference type="ARBA" id="ARBA00038097"/>
    </source>
</evidence>
<comment type="similarity">
    <text evidence="1">Belongs to the peptidase S33 family. ABHD4/ABHD5 subfamily.</text>
</comment>
<dbReference type="GO" id="GO:0006654">
    <property type="term" value="P:phosphatidic acid biosynthetic process"/>
    <property type="evidence" value="ECO:0007669"/>
    <property type="project" value="TreeGrafter"/>
</dbReference>
<comment type="caution">
    <text evidence="4">The sequence shown here is derived from an EMBL/GenBank/DDBJ whole genome shotgun (WGS) entry which is preliminary data.</text>
</comment>
<reference evidence="4 5" key="1">
    <citation type="journal article" date="2011" name="PLoS Pathog.">
        <title>Endophytic Life Strategies Decoded by Genome and Transcriptome Analyses of the Mutualistic Root Symbiont Piriformospora indica.</title>
        <authorList>
            <person name="Zuccaro A."/>
            <person name="Lahrmann U."/>
            <person name="Guldener U."/>
            <person name="Langen G."/>
            <person name="Pfiffi S."/>
            <person name="Biedenkopf D."/>
            <person name="Wong P."/>
            <person name="Samans B."/>
            <person name="Grimm C."/>
            <person name="Basiewicz M."/>
            <person name="Murat C."/>
            <person name="Martin F."/>
            <person name="Kogel K.H."/>
        </authorList>
    </citation>
    <scope>NUCLEOTIDE SEQUENCE [LARGE SCALE GENOMIC DNA]</scope>
    <source>
        <strain evidence="4 5">DSM 11827</strain>
    </source>
</reference>
<dbReference type="Proteomes" id="UP000007148">
    <property type="component" value="Unassembled WGS sequence"/>
</dbReference>
<feature type="domain" description="AB hydrolase-1" evidence="3">
    <location>
        <begin position="96"/>
        <end position="414"/>
    </location>
</feature>
<dbReference type="Pfam" id="PF00561">
    <property type="entry name" value="Abhydrolase_1"/>
    <property type="match status" value="1"/>
</dbReference>
<evidence type="ECO:0000313" key="5">
    <source>
        <dbReference type="Proteomes" id="UP000007148"/>
    </source>
</evidence>
<dbReference type="eggNOG" id="KOG4409">
    <property type="taxonomic scope" value="Eukaryota"/>
</dbReference>
<dbReference type="AlphaFoldDB" id="G4TF67"/>
<dbReference type="GO" id="GO:0042171">
    <property type="term" value="F:lysophosphatidic acid acyltransferase activity"/>
    <property type="evidence" value="ECO:0007669"/>
    <property type="project" value="TreeGrafter"/>
</dbReference>
<keyword evidence="4" id="KW-0378">Hydrolase</keyword>
<accession>G4TF67</accession>
<feature type="region of interest" description="Disordered" evidence="2">
    <location>
        <begin position="215"/>
        <end position="249"/>
    </location>
</feature>
<evidence type="ECO:0000259" key="3">
    <source>
        <dbReference type="Pfam" id="PF00561"/>
    </source>
</evidence>
<dbReference type="GO" id="GO:0004623">
    <property type="term" value="F:phospholipase A2 activity"/>
    <property type="evidence" value="ECO:0007669"/>
    <property type="project" value="TreeGrafter"/>
</dbReference>
<dbReference type="HOGENOM" id="CLU_017361_3_0_1"/>
<dbReference type="OrthoDB" id="7457040at2759"/>
<evidence type="ECO:0000313" key="4">
    <source>
        <dbReference type="EMBL" id="CCA69971.1"/>
    </source>
</evidence>
<sequence length="439" mass="48453">MSSSTSLPASGEIPDSFMASLKAWLSSGQKQAQIAEERLLRRMSTFRGANESDTTAPMSANARVSQVQLSDKSRSINMLSIQPTTPATTPAASTTVILHGYGAGLGFFSLNLDTLSTWVSKRGQPVYLLDWLGMGRSSRPTFRVTAKHADTHQRVSQAESFFLDALEEWRNKMNIDKMNLVGHSLGAYLVTAYALKYPQHVERLVLLSPAGVNAGPDSTLPDDELQRSRSNPEPEDAKSQVRDATSSDVAALRKEQIDRGGKIPEKQKEKESFGRRLFVHAWEAGYSPFGVLRAVGPWAPSLVGRYSSRRFADLEPQYTRDLHEYLVQISLARGSGEYALSHILAPMAHARLPLEYRVSKLPKTLPVTFVYGSHDWMDPQGGERSVKRLRASGNNGSRMVIVPGAGHHVYLDNPDFINKLLVKEMDAATRNSRVTLTSA</sequence>
<dbReference type="EMBL" id="CAFZ01000068">
    <property type="protein sequence ID" value="CCA69971.1"/>
    <property type="molecule type" value="Genomic_DNA"/>
</dbReference>
<proteinExistence type="inferred from homology"/>
<dbReference type="PANTHER" id="PTHR42886">
    <property type="entry name" value="RE40534P-RELATED"/>
    <property type="match status" value="1"/>
</dbReference>
<protein>
    <submittedName>
        <fullName evidence="4">Related to alpha/beta hydrolase</fullName>
    </submittedName>
</protein>
<dbReference type="FunCoup" id="G4TF67">
    <property type="interactions" value="157"/>
</dbReference>
<dbReference type="GO" id="GO:0055088">
    <property type="term" value="P:lipid homeostasis"/>
    <property type="evidence" value="ECO:0007669"/>
    <property type="project" value="TreeGrafter"/>
</dbReference>
<evidence type="ECO:0000256" key="2">
    <source>
        <dbReference type="SAM" id="MobiDB-lite"/>
    </source>
</evidence>